<evidence type="ECO:0000313" key="2">
    <source>
        <dbReference type="EMBL" id="GAA4256162.1"/>
    </source>
</evidence>
<sequence length="197" mass="20774">MGYHCGIFDGMEKHLLLREAALGMLAVVDRVGAGDLGAPTPCAGWDVAALRGHLLEWGPALEGAARKESVPPGAAYDSLREQVTRLAEAWGEPAAWAGTTRMATVELPAEVVGGMVLGEFVLHGWDLARALGLPVTWDDEVLRLLYAEVARSADQGRSMGVYAAEVPVPSGASLLARTLGLSGRDPDWTPSSLSRSS</sequence>
<evidence type="ECO:0000313" key="3">
    <source>
        <dbReference type="Proteomes" id="UP001500620"/>
    </source>
</evidence>
<dbReference type="InterPro" id="IPR017520">
    <property type="entry name" value="CHP03086"/>
</dbReference>
<dbReference type="SUPFAM" id="SSF109854">
    <property type="entry name" value="DinB/YfiT-like putative metalloenzymes"/>
    <property type="match status" value="1"/>
</dbReference>
<protein>
    <submittedName>
        <fullName evidence="2">TIGR03086 family metal-binding protein</fullName>
    </submittedName>
</protein>
<dbReference type="InterPro" id="IPR024344">
    <property type="entry name" value="MDMPI_metal-binding"/>
</dbReference>
<evidence type="ECO:0000259" key="1">
    <source>
        <dbReference type="Pfam" id="PF11716"/>
    </source>
</evidence>
<reference evidence="3" key="1">
    <citation type="journal article" date="2019" name="Int. J. Syst. Evol. Microbiol.">
        <title>The Global Catalogue of Microorganisms (GCM) 10K type strain sequencing project: providing services to taxonomists for standard genome sequencing and annotation.</title>
        <authorList>
            <consortium name="The Broad Institute Genomics Platform"/>
            <consortium name="The Broad Institute Genome Sequencing Center for Infectious Disease"/>
            <person name="Wu L."/>
            <person name="Ma J."/>
        </authorList>
    </citation>
    <scope>NUCLEOTIDE SEQUENCE [LARGE SCALE GENOMIC DNA]</scope>
    <source>
        <strain evidence="3">JCM 17441</strain>
    </source>
</reference>
<dbReference type="Pfam" id="PF11716">
    <property type="entry name" value="MDMPI_N"/>
    <property type="match status" value="1"/>
</dbReference>
<dbReference type="Proteomes" id="UP001500620">
    <property type="component" value="Unassembled WGS sequence"/>
</dbReference>
<name>A0ABP8DHV0_9ACTN</name>
<keyword evidence="3" id="KW-1185">Reference proteome</keyword>
<dbReference type="InterPro" id="IPR034660">
    <property type="entry name" value="DinB/YfiT-like"/>
</dbReference>
<feature type="domain" description="Mycothiol-dependent maleylpyruvate isomerase metal-binding" evidence="1">
    <location>
        <begin position="18"/>
        <end position="128"/>
    </location>
</feature>
<organism evidence="2 3">
    <name type="scientific">Dactylosporangium darangshiense</name>
    <dbReference type="NCBI Taxonomy" id="579108"/>
    <lineage>
        <taxon>Bacteria</taxon>
        <taxon>Bacillati</taxon>
        <taxon>Actinomycetota</taxon>
        <taxon>Actinomycetes</taxon>
        <taxon>Micromonosporales</taxon>
        <taxon>Micromonosporaceae</taxon>
        <taxon>Dactylosporangium</taxon>
    </lineage>
</organism>
<gene>
    <name evidence="2" type="ORF">GCM10022255_067890</name>
</gene>
<dbReference type="InterPro" id="IPR017517">
    <property type="entry name" value="Maleyloyr_isom"/>
</dbReference>
<proteinExistence type="predicted"/>
<dbReference type="NCBIfam" id="TIGR03083">
    <property type="entry name" value="maleylpyruvate isomerase family mycothiol-dependent enzyme"/>
    <property type="match status" value="1"/>
</dbReference>
<dbReference type="EMBL" id="BAABAT010000023">
    <property type="protein sequence ID" value="GAA4256162.1"/>
    <property type="molecule type" value="Genomic_DNA"/>
</dbReference>
<dbReference type="NCBIfam" id="TIGR03086">
    <property type="entry name" value="TIGR03086 family metal-binding protein"/>
    <property type="match status" value="1"/>
</dbReference>
<dbReference type="Gene3D" id="1.20.120.450">
    <property type="entry name" value="dinb family like domain"/>
    <property type="match status" value="1"/>
</dbReference>
<comment type="caution">
    <text evidence="2">The sequence shown here is derived from an EMBL/GenBank/DDBJ whole genome shotgun (WGS) entry which is preliminary data.</text>
</comment>
<accession>A0ABP8DHV0</accession>